<proteinExistence type="predicted"/>
<evidence type="ECO:0000256" key="1">
    <source>
        <dbReference type="SAM" id="MobiDB-lite"/>
    </source>
</evidence>
<keyword evidence="2" id="KW-0472">Membrane</keyword>
<evidence type="ECO:0000313" key="3">
    <source>
        <dbReference type="EMBL" id="MFD2310387.1"/>
    </source>
</evidence>
<protein>
    <submittedName>
        <fullName evidence="3">Uncharacterized protein</fullName>
    </submittedName>
</protein>
<accession>A0ABW5EAS2</accession>
<dbReference type="RefSeq" id="WP_265722505.1">
    <property type="nucleotide sequence ID" value="NZ_JAPIVK010000024.1"/>
</dbReference>
<keyword evidence="2" id="KW-0812">Transmembrane</keyword>
<gene>
    <name evidence="3" type="ORF">ACFSKX_08145</name>
</gene>
<keyword evidence="2" id="KW-1133">Transmembrane helix</keyword>
<feature type="transmembrane region" description="Helical" evidence="2">
    <location>
        <begin position="145"/>
        <end position="165"/>
    </location>
</feature>
<organism evidence="3 4">
    <name type="scientific">Microbulbifer halophilus</name>
    <dbReference type="NCBI Taxonomy" id="453963"/>
    <lineage>
        <taxon>Bacteria</taxon>
        <taxon>Pseudomonadati</taxon>
        <taxon>Pseudomonadota</taxon>
        <taxon>Gammaproteobacteria</taxon>
        <taxon>Cellvibrionales</taxon>
        <taxon>Microbulbiferaceae</taxon>
        <taxon>Microbulbifer</taxon>
    </lineage>
</organism>
<evidence type="ECO:0000313" key="4">
    <source>
        <dbReference type="Proteomes" id="UP001597425"/>
    </source>
</evidence>
<keyword evidence="4" id="KW-1185">Reference proteome</keyword>
<name>A0ABW5EAS2_9GAMM</name>
<reference evidence="4" key="1">
    <citation type="journal article" date="2019" name="Int. J. Syst. Evol. Microbiol.">
        <title>The Global Catalogue of Microorganisms (GCM) 10K type strain sequencing project: providing services to taxonomists for standard genome sequencing and annotation.</title>
        <authorList>
            <consortium name="The Broad Institute Genomics Platform"/>
            <consortium name="The Broad Institute Genome Sequencing Center for Infectious Disease"/>
            <person name="Wu L."/>
            <person name="Ma J."/>
        </authorList>
    </citation>
    <scope>NUCLEOTIDE SEQUENCE [LARGE SCALE GENOMIC DNA]</scope>
    <source>
        <strain evidence="4">KCTC 12848</strain>
    </source>
</reference>
<dbReference type="EMBL" id="JBHUJD010000008">
    <property type="protein sequence ID" value="MFD2310387.1"/>
    <property type="molecule type" value="Genomic_DNA"/>
</dbReference>
<comment type="caution">
    <text evidence="3">The sequence shown here is derived from an EMBL/GenBank/DDBJ whole genome shotgun (WGS) entry which is preliminary data.</text>
</comment>
<feature type="region of interest" description="Disordered" evidence="1">
    <location>
        <begin position="27"/>
        <end position="48"/>
    </location>
</feature>
<dbReference type="Proteomes" id="UP001597425">
    <property type="component" value="Unassembled WGS sequence"/>
</dbReference>
<evidence type="ECO:0000256" key="2">
    <source>
        <dbReference type="SAM" id="Phobius"/>
    </source>
</evidence>
<sequence length="218" mass="24363">MLARIELPPEEEIPGAEAVDQLTVGVAVPDGKTDRKRPKVLPQVPVPEKPEPVRSISWTIPHTEITLERVAEGPQAGQFIFSADTVARAGEFYQRVQHLPYRHDVPLKHYAEMRRYLSKGGWLVSSDLVQSLPGWLKRQLLKQAVWKWLMMIATLLATAALVVAVHRRARRVRGGIPSQLARFAVPVLLLFASPLANFIDQQLTITGRVVQGLTLTPH</sequence>